<dbReference type="RefSeq" id="WP_208499819.1">
    <property type="nucleotide sequence ID" value="NZ_JAGFNP010000019.1"/>
</dbReference>
<sequence length="116" mass="12961">MPVSVREQLVHGDLLGNVRYEPVLPPAIIDWAPYWRPTSWAAAVAVVDALCWHGADATLVERWSHLAAWPQMLLRALLYRMITDLEAARSRGEDWEPHPVYGPVVALVLGRAEGAQ</sequence>
<accession>A0ABS3UAQ1</accession>
<name>A0ABS3UAQ1_9ACTN</name>
<protein>
    <recommendedName>
        <fullName evidence="3">TIGR02569 family protein</fullName>
    </recommendedName>
</protein>
<evidence type="ECO:0008006" key="3">
    <source>
        <dbReference type="Google" id="ProtNLM"/>
    </source>
</evidence>
<proteinExistence type="predicted"/>
<gene>
    <name evidence="1" type="ORF">J5V16_23775</name>
</gene>
<keyword evidence="2" id="KW-1185">Reference proteome</keyword>
<reference evidence="1 2" key="1">
    <citation type="submission" date="2021-03" db="EMBL/GenBank/DDBJ databases">
        <title>Glycomyces sp. nov., a novel actinomycete isolated from soil.</title>
        <authorList>
            <person name="Yang X."/>
            <person name="Xu X."/>
        </authorList>
    </citation>
    <scope>NUCLEOTIDE SEQUENCE [LARGE SCALE GENOMIC DNA]</scope>
    <source>
        <strain evidence="1 2">NEAU-S30</strain>
    </source>
</reference>
<evidence type="ECO:0000313" key="1">
    <source>
        <dbReference type="EMBL" id="MBO3735855.1"/>
    </source>
</evidence>
<comment type="caution">
    <text evidence="1">The sequence shown here is derived from an EMBL/GenBank/DDBJ whole genome shotgun (WGS) entry which is preliminary data.</text>
</comment>
<organism evidence="1 2">
    <name type="scientific">Glycomyces niveus</name>
    <dbReference type="NCBI Taxonomy" id="2820287"/>
    <lineage>
        <taxon>Bacteria</taxon>
        <taxon>Bacillati</taxon>
        <taxon>Actinomycetota</taxon>
        <taxon>Actinomycetes</taxon>
        <taxon>Glycomycetales</taxon>
        <taxon>Glycomycetaceae</taxon>
        <taxon>Glycomyces</taxon>
    </lineage>
</organism>
<evidence type="ECO:0000313" key="2">
    <source>
        <dbReference type="Proteomes" id="UP000681341"/>
    </source>
</evidence>
<dbReference type="EMBL" id="JAGFNP010000019">
    <property type="protein sequence ID" value="MBO3735855.1"/>
    <property type="molecule type" value="Genomic_DNA"/>
</dbReference>
<dbReference type="Proteomes" id="UP000681341">
    <property type="component" value="Unassembled WGS sequence"/>
</dbReference>